<reference evidence="3" key="1">
    <citation type="journal article" date="2021" name="Sci. Rep.">
        <title>Diploid genomic architecture of Nitzschia inconspicua, an elite biomass production diatom.</title>
        <authorList>
            <person name="Oliver A."/>
            <person name="Podell S."/>
            <person name="Pinowska A."/>
            <person name="Traller J.C."/>
            <person name="Smith S.R."/>
            <person name="McClure R."/>
            <person name="Beliaev A."/>
            <person name="Bohutskyi P."/>
            <person name="Hill E.A."/>
            <person name="Rabines A."/>
            <person name="Zheng H."/>
            <person name="Allen L.Z."/>
            <person name="Kuo A."/>
            <person name="Grigoriev I.V."/>
            <person name="Allen A.E."/>
            <person name="Hazlebeck D."/>
            <person name="Allen E.E."/>
        </authorList>
    </citation>
    <scope>NUCLEOTIDE SEQUENCE</scope>
    <source>
        <strain evidence="3">Hildebrandi</strain>
    </source>
</reference>
<dbReference type="PANTHER" id="PTHR13132">
    <property type="entry name" value="ALPHA- 1,6 -FUCOSYLTRANSFERASE"/>
    <property type="match status" value="1"/>
</dbReference>
<reference evidence="3" key="2">
    <citation type="submission" date="2021-04" db="EMBL/GenBank/DDBJ databases">
        <authorList>
            <person name="Podell S."/>
        </authorList>
    </citation>
    <scope>NUCLEOTIDE SEQUENCE</scope>
    <source>
        <strain evidence="3">Hildebrandi</strain>
    </source>
</reference>
<dbReference type="OrthoDB" id="55375at2759"/>
<dbReference type="PANTHER" id="PTHR13132:SF29">
    <property type="entry name" value="ALPHA-(1,6)-FUCOSYLTRANSFERASE"/>
    <property type="match status" value="1"/>
</dbReference>
<evidence type="ECO:0000313" key="3">
    <source>
        <dbReference type="EMBL" id="KAG7357533.1"/>
    </source>
</evidence>
<keyword evidence="2" id="KW-1133">Transmembrane helix</keyword>
<organism evidence="3 4">
    <name type="scientific">Nitzschia inconspicua</name>
    <dbReference type="NCBI Taxonomy" id="303405"/>
    <lineage>
        <taxon>Eukaryota</taxon>
        <taxon>Sar</taxon>
        <taxon>Stramenopiles</taxon>
        <taxon>Ochrophyta</taxon>
        <taxon>Bacillariophyta</taxon>
        <taxon>Bacillariophyceae</taxon>
        <taxon>Bacillariophycidae</taxon>
        <taxon>Bacillariales</taxon>
        <taxon>Bacillariaceae</taxon>
        <taxon>Nitzschia</taxon>
    </lineage>
</organism>
<feature type="region of interest" description="Disordered" evidence="1">
    <location>
        <begin position="94"/>
        <end position="114"/>
    </location>
</feature>
<feature type="transmembrane region" description="Helical" evidence="2">
    <location>
        <begin position="35"/>
        <end position="54"/>
    </location>
</feature>
<proteinExistence type="predicted"/>
<protein>
    <submittedName>
        <fullName evidence="3">Uncharacterized protein</fullName>
    </submittedName>
</protein>
<dbReference type="AlphaFoldDB" id="A0A9K3L8V1"/>
<sequence>MIHLSDPKARGGTQQQQEEQRNGGNLMSSYNHPKIFLRVLKLLLVVFIVKVGFWERFKVQSIYRHRARPSDGSMFQKTEQAGEFLTSREATGTDNNWTVTKHHSRSQKTHGNGSAIDAEVAVQQSGSKSSAKAIRKGNHTVVPPQMEKEEFKKTNLDDESKKTQGNNIATTSSLGKELETLNIDMEWNITDMIGNVDVNMTEEYVKGMILDYLRYDKTSFVLRSSICEETSMLCDVAPSNKIPRNLNQNSSDIQIWVSRLFYMMIHHNQHRYARVEATKRFILNAHGTDENTSSVGLFDYHCPSAKFLVVGLGPFGLGAHIRHVFVAAFLGGVISDRVVLFLNNQRSNNDLIGRPWGWASCPRRDFQCVFLPPSPCTVTKSELANATPIETSLLHSPPQDWAEYDNERVVFVDNLNGVWHPVIPYNWTHVLAEKAHKLIDHMEQSSNDKFPFLRAAADFIPNDPRGIGIPQVGQSKTADHPFGQMASLYSLRPNRQYHPYLESEIDRIFPPSYNPLHSFGLPVRGSEKCGESSCMPFGMYMELAMQQYRKGVWGTNPSEPVHLVLTSEEDTIMEQGKSYHENTTFPFTFVVNDKDPMQGSGFASDLKEHHSADFVIVSSLLAIKMQLQAKHLIGNCCSNFHMLMVDFIRSSAGVVPNATFECLRDNEEQRFRMCCFGCKPGDAYYNETASR</sequence>
<keyword evidence="2" id="KW-0472">Membrane</keyword>
<dbReference type="GO" id="GO:0006487">
    <property type="term" value="P:protein N-linked glycosylation"/>
    <property type="evidence" value="ECO:0007669"/>
    <property type="project" value="TreeGrafter"/>
</dbReference>
<feature type="region of interest" description="Disordered" evidence="1">
    <location>
        <begin position="1"/>
        <end position="26"/>
    </location>
</feature>
<accession>A0A9K3L8V1</accession>
<dbReference type="GO" id="GO:0046921">
    <property type="term" value="F:alpha-(1-&gt;6)-fucosyltransferase activity"/>
    <property type="evidence" value="ECO:0007669"/>
    <property type="project" value="TreeGrafter"/>
</dbReference>
<dbReference type="Proteomes" id="UP000693970">
    <property type="component" value="Unassembled WGS sequence"/>
</dbReference>
<evidence type="ECO:0000256" key="1">
    <source>
        <dbReference type="SAM" id="MobiDB-lite"/>
    </source>
</evidence>
<evidence type="ECO:0000256" key="2">
    <source>
        <dbReference type="SAM" id="Phobius"/>
    </source>
</evidence>
<comment type="caution">
    <text evidence="3">The sequence shown here is derived from an EMBL/GenBank/DDBJ whole genome shotgun (WGS) entry which is preliminary data.</text>
</comment>
<keyword evidence="4" id="KW-1185">Reference proteome</keyword>
<dbReference type="EMBL" id="JAGRRH010000015">
    <property type="protein sequence ID" value="KAG7357533.1"/>
    <property type="molecule type" value="Genomic_DNA"/>
</dbReference>
<gene>
    <name evidence="3" type="ORF">IV203_002221</name>
</gene>
<name>A0A9K3L8V1_9STRA</name>
<keyword evidence="2" id="KW-0812">Transmembrane</keyword>
<evidence type="ECO:0000313" key="4">
    <source>
        <dbReference type="Proteomes" id="UP000693970"/>
    </source>
</evidence>